<name>A0A8H7RSS4_9FUNG</name>
<evidence type="ECO:0000256" key="1">
    <source>
        <dbReference type="SAM" id="MobiDB-lite"/>
    </source>
</evidence>
<gene>
    <name evidence="2" type="ORF">INT46_006529</name>
</gene>
<organism evidence="2 3">
    <name type="scientific">Mucor plumbeus</name>
    <dbReference type="NCBI Taxonomy" id="97098"/>
    <lineage>
        <taxon>Eukaryota</taxon>
        <taxon>Fungi</taxon>
        <taxon>Fungi incertae sedis</taxon>
        <taxon>Mucoromycota</taxon>
        <taxon>Mucoromycotina</taxon>
        <taxon>Mucoromycetes</taxon>
        <taxon>Mucorales</taxon>
        <taxon>Mucorineae</taxon>
        <taxon>Mucoraceae</taxon>
        <taxon>Mucor</taxon>
    </lineage>
</organism>
<accession>A0A8H7RSS4</accession>
<dbReference type="AlphaFoldDB" id="A0A8H7RSS4"/>
<feature type="region of interest" description="Disordered" evidence="1">
    <location>
        <begin position="1"/>
        <end position="22"/>
    </location>
</feature>
<feature type="compositionally biased region" description="Low complexity" evidence="1">
    <location>
        <begin position="10"/>
        <end position="22"/>
    </location>
</feature>
<comment type="caution">
    <text evidence="2">The sequence shown here is derived from an EMBL/GenBank/DDBJ whole genome shotgun (WGS) entry which is preliminary data.</text>
</comment>
<sequence length="199" mass="22362">MLNRISRLFTPSSPSNPTTSTSNEIKTITEYNHNTIKQTKPCTNGTQKRNRWSTLGIGKKTKRNSIPVGEWFSSPTTENSNNRDSVISSSPVDVGCYYDEKVEIIVPSASINSFLTTTTTNSGYQHAPFYFSSPCLSPQQEVDEQLHTPRTSIDEQELQKQEKHSITQTVGLVTMVNHILSDAFVVADEDIFDKDDFYD</sequence>
<feature type="region of interest" description="Disordered" evidence="1">
    <location>
        <begin position="66"/>
        <end position="86"/>
    </location>
</feature>
<keyword evidence="3" id="KW-1185">Reference proteome</keyword>
<protein>
    <submittedName>
        <fullName evidence="2">Uncharacterized protein</fullName>
    </submittedName>
</protein>
<reference evidence="2" key="1">
    <citation type="submission" date="2020-12" db="EMBL/GenBank/DDBJ databases">
        <title>Metabolic potential, ecology and presence of endohyphal bacteria is reflected in genomic diversity of Mucoromycotina.</title>
        <authorList>
            <person name="Muszewska A."/>
            <person name="Okrasinska A."/>
            <person name="Steczkiewicz K."/>
            <person name="Drgas O."/>
            <person name="Orlowska M."/>
            <person name="Perlinska-Lenart U."/>
            <person name="Aleksandrzak-Piekarczyk T."/>
            <person name="Szatraj K."/>
            <person name="Zielenkiewicz U."/>
            <person name="Pilsyk S."/>
            <person name="Malc E."/>
            <person name="Mieczkowski P."/>
            <person name="Kruszewska J.S."/>
            <person name="Biernat P."/>
            <person name="Pawlowska J."/>
        </authorList>
    </citation>
    <scope>NUCLEOTIDE SEQUENCE</scope>
    <source>
        <strain evidence="2">CBS 226.32</strain>
    </source>
</reference>
<dbReference type="Proteomes" id="UP000650833">
    <property type="component" value="Unassembled WGS sequence"/>
</dbReference>
<evidence type="ECO:0000313" key="3">
    <source>
        <dbReference type="Proteomes" id="UP000650833"/>
    </source>
</evidence>
<dbReference type="OrthoDB" id="2241503at2759"/>
<dbReference type="EMBL" id="JAEPRC010000013">
    <property type="protein sequence ID" value="KAG2215143.1"/>
    <property type="molecule type" value="Genomic_DNA"/>
</dbReference>
<feature type="compositionally biased region" description="Polar residues" evidence="1">
    <location>
        <begin position="73"/>
        <end position="86"/>
    </location>
</feature>
<proteinExistence type="predicted"/>
<evidence type="ECO:0000313" key="2">
    <source>
        <dbReference type="EMBL" id="KAG2215143.1"/>
    </source>
</evidence>